<feature type="non-terminal residue" evidence="1">
    <location>
        <position position="1"/>
    </location>
</feature>
<name>X0WFT3_9ZZZZ</name>
<dbReference type="AlphaFoldDB" id="X0WFT3"/>
<reference evidence="1" key="1">
    <citation type="journal article" date="2014" name="Front. Microbiol.">
        <title>High frequency of phylogenetically diverse reductive dehalogenase-homologous genes in deep subseafloor sedimentary metagenomes.</title>
        <authorList>
            <person name="Kawai M."/>
            <person name="Futagami T."/>
            <person name="Toyoda A."/>
            <person name="Takaki Y."/>
            <person name="Nishi S."/>
            <person name="Hori S."/>
            <person name="Arai W."/>
            <person name="Tsubouchi T."/>
            <person name="Morono Y."/>
            <person name="Uchiyama I."/>
            <person name="Ito T."/>
            <person name="Fujiyama A."/>
            <person name="Inagaki F."/>
            <person name="Takami H."/>
        </authorList>
    </citation>
    <scope>NUCLEOTIDE SEQUENCE</scope>
    <source>
        <strain evidence="1">Expedition CK06-06</strain>
    </source>
</reference>
<protein>
    <submittedName>
        <fullName evidence="1">Uncharacterized protein</fullName>
    </submittedName>
</protein>
<sequence>AGYNGVAWTATKLGWRLQVLWRGDQAKFYCRAGRIGEDDVREARLFDYPHEVVEWMGRWFTQLAQAKV</sequence>
<proteinExistence type="predicted"/>
<accession>X0WFT3</accession>
<dbReference type="EMBL" id="BARS01033213">
    <property type="protein sequence ID" value="GAG23398.1"/>
    <property type="molecule type" value="Genomic_DNA"/>
</dbReference>
<evidence type="ECO:0000313" key="1">
    <source>
        <dbReference type="EMBL" id="GAG23398.1"/>
    </source>
</evidence>
<comment type="caution">
    <text evidence="1">The sequence shown here is derived from an EMBL/GenBank/DDBJ whole genome shotgun (WGS) entry which is preliminary data.</text>
</comment>
<organism evidence="1">
    <name type="scientific">marine sediment metagenome</name>
    <dbReference type="NCBI Taxonomy" id="412755"/>
    <lineage>
        <taxon>unclassified sequences</taxon>
        <taxon>metagenomes</taxon>
        <taxon>ecological metagenomes</taxon>
    </lineage>
</organism>
<gene>
    <name evidence="1" type="ORF">S01H1_51471</name>
</gene>